<evidence type="ECO:0000313" key="3">
    <source>
        <dbReference type="Proteomes" id="UP001303760"/>
    </source>
</evidence>
<feature type="compositionally biased region" description="Basic and acidic residues" evidence="1">
    <location>
        <begin position="1"/>
        <end position="10"/>
    </location>
</feature>
<evidence type="ECO:0000313" key="2">
    <source>
        <dbReference type="EMBL" id="KAK4239404.1"/>
    </source>
</evidence>
<dbReference type="Proteomes" id="UP001303760">
    <property type="component" value="Unassembled WGS sequence"/>
</dbReference>
<dbReference type="AlphaFoldDB" id="A0AAN7HGD5"/>
<protein>
    <submittedName>
        <fullName evidence="2">Uncharacterized protein</fullName>
    </submittedName>
</protein>
<feature type="compositionally biased region" description="Polar residues" evidence="1">
    <location>
        <begin position="176"/>
        <end position="196"/>
    </location>
</feature>
<comment type="caution">
    <text evidence="2">The sequence shown here is derived from an EMBL/GenBank/DDBJ whole genome shotgun (WGS) entry which is preliminary data.</text>
</comment>
<feature type="region of interest" description="Disordered" evidence="1">
    <location>
        <begin position="1"/>
        <end position="121"/>
    </location>
</feature>
<feature type="compositionally biased region" description="Basic and acidic residues" evidence="1">
    <location>
        <begin position="91"/>
        <end position="108"/>
    </location>
</feature>
<reference evidence="2" key="2">
    <citation type="submission" date="2023-05" db="EMBL/GenBank/DDBJ databases">
        <authorList>
            <consortium name="Lawrence Berkeley National Laboratory"/>
            <person name="Steindorff A."/>
            <person name="Hensen N."/>
            <person name="Bonometti L."/>
            <person name="Westerberg I."/>
            <person name="Brannstrom I.O."/>
            <person name="Guillou S."/>
            <person name="Cros-Aarteil S."/>
            <person name="Calhoun S."/>
            <person name="Haridas S."/>
            <person name="Kuo A."/>
            <person name="Mondo S."/>
            <person name="Pangilinan J."/>
            <person name="Riley R."/>
            <person name="Labutti K."/>
            <person name="Andreopoulos B."/>
            <person name="Lipzen A."/>
            <person name="Chen C."/>
            <person name="Yanf M."/>
            <person name="Daum C."/>
            <person name="Ng V."/>
            <person name="Clum A."/>
            <person name="Ohm R."/>
            <person name="Martin F."/>
            <person name="Silar P."/>
            <person name="Natvig D."/>
            <person name="Lalanne C."/>
            <person name="Gautier V."/>
            <person name="Ament-Velasquez S.L."/>
            <person name="Kruys A."/>
            <person name="Hutchinson M.I."/>
            <person name="Powell A.J."/>
            <person name="Barry K."/>
            <person name="Miller A.N."/>
            <person name="Grigoriev I.V."/>
            <person name="Debuchy R."/>
            <person name="Gladieux P."/>
            <person name="Thoren M.H."/>
            <person name="Johannesson H."/>
        </authorList>
    </citation>
    <scope>NUCLEOTIDE SEQUENCE</scope>
    <source>
        <strain evidence="2">CBS 532.94</strain>
    </source>
</reference>
<reference evidence="2" key="1">
    <citation type="journal article" date="2023" name="Mol. Phylogenet. Evol.">
        <title>Genome-scale phylogeny and comparative genomics of the fungal order Sordariales.</title>
        <authorList>
            <person name="Hensen N."/>
            <person name="Bonometti L."/>
            <person name="Westerberg I."/>
            <person name="Brannstrom I.O."/>
            <person name="Guillou S."/>
            <person name="Cros-Aarteil S."/>
            <person name="Calhoun S."/>
            <person name="Haridas S."/>
            <person name="Kuo A."/>
            <person name="Mondo S."/>
            <person name="Pangilinan J."/>
            <person name="Riley R."/>
            <person name="LaButti K."/>
            <person name="Andreopoulos B."/>
            <person name="Lipzen A."/>
            <person name="Chen C."/>
            <person name="Yan M."/>
            <person name="Daum C."/>
            <person name="Ng V."/>
            <person name="Clum A."/>
            <person name="Steindorff A."/>
            <person name="Ohm R.A."/>
            <person name="Martin F."/>
            <person name="Silar P."/>
            <person name="Natvig D.O."/>
            <person name="Lalanne C."/>
            <person name="Gautier V."/>
            <person name="Ament-Velasquez S.L."/>
            <person name="Kruys A."/>
            <person name="Hutchinson M.I."/>
            <person name="Powell A.J."/>
            <person name="Barry K."/>
            <person name="Miller A.N."/>
            <person name="Grigoriev I.V."/>
            <person name="Debuchy R."/>
            <person name="Gladieux P."/>
            <person name="Hiltunen Thoren M."/>
            <person name="Johannesson H."/>
        </authorList>
    </citation>
    <scope>NUCLEOTIDE SEQUENCE</scope>
    <source>
        <strain evidence="2">CBS 532.94</strain>
    </source>
</reference>
<sequence>MDLADPEKEPSSPGKKLRRCLATGSKDSSLQQLVHQGHRPGRAALTEGQQLGDSAERLRRRPSGAQHSASRWNKWAASGDRSRPPYPRLPSRREPIPGPREEDSKAIREISLNLGKPRTEDRGNDVYAKVVKAKRLEKLEQRTAKGSLHMAILSKTRPPFRRGFVRKYPEFRGAQIQSLASPSRAPNPSERTVQTKRSCDGSAETPGRLRTCRPREANGGG</sequence>
<accession>A0AAN7HGD5</accession>
<keyword evidence="3" id="KW-1185">Reference proteome</keyword>
<name>A0AAN7HGD5_9PEZI</name>
<evidence type="ECO:0000256" key="1">
    <source>
        <dbReference type="SAM" id="MobiDB-lite"/>
    </source>
</evidence>
<dbReference type="EMBL" id="MU860064">
    <property type="protein sequence ID" value="KAK4239404.1"/>
    <property type="molecule type" value="Genomic_DNA"/>
</dbReference>
<proteinExistence type="predicted"/>
<gene>
    <name evidence="2" type="ORF">C8A03DRAFT_32502</name>
</gene>
<feature type="region of interest" description="Disordered" evidence="1">
    <location>
        <begin position="176"/>
        <end position="221"/>
    </location>
</feature>
<feature type="compositionally biased region" description="Polar residues" evidence="1">
    <location>
        <begin position="25"/>
        <end position="34"/>
    </location>
</feature>
<organism evidence="2 3">
    <name type="scientific">Achaetomium macrosporum</name>
    <dbReference type="NCBI Taxonomy" id="79813"/>
    <lineage>
        <taxon>Eukaryota</taxon>
        <taxon>Fungi</taxon>
        <taxon>Dikarya</taxon>
        <taxon>Ascomycota</taxon>
        <taxon>Pezizomycotina</taxon>
        <taxon>Sordariomycetes</taxon>
        <taxon>Sordariomycetidae</taxon>
        <taxon>Sordariales</taxon>
        <taxon>Chaetomiaceae</taxon>
        <taxon>Achaetomium</taxon>
    </lineage>
</organism>